<name>A0AAD0RIP8_PSEO7</name>
<evidence type="ECO:0000256" key="1">
    <source>
        <dbReference type="SAM" id="SignalP"/>
    </source>
</evidence>
<dbReference type="Gene3D" id="3.90.215.10">
    <property type="entry name" value="Gamma Fibrinogen, chain A, domain 1"/>
    <property type="match status" value="1"/>
</dbReference>
<evidence type="ECO:0000313" key="3">
    <source>
        <dbReference type="EMBL" id="AXR02369.1"/>
    </source>
</evidence>
<feature type="chain" id="PRO_5042151650" description="Fibrinogen C-terminal domain-containing protein" evidence="1">
    <location>
        <begin position="20"/>
        <end position="464"/>
    </location>
</feature>
<evidence type="ECO:0000313" key="4">
    <source>
        <dbReference type="Proteomes" id="UP000258102"/>
    </source>
</evidence>
<organism evidence="3 4">
    <name type="scientific">Pseudoalteromonas piscicida</name>
    <dbReference type="NCBI Taxonomy" id="43662"/>
    <lineage>
        <taxon>Bacteria</taxon>
        <taxon>Pseudomonadati</taxon>
        <taxon>Pseudomonadota</taxon>
        <taxon>Gammaproteobacteria</taxon>
        <taxon>Alteromonadales</taxon>
        <taxon>Pseudoalteromonadaceae</taxon>
        <taxon>Pseudoalteromonas</taxon>
    </lineage>
</organism>
<dbReference type="InterPro" id="IPR036056">
    <property type="entry name" value="Fibrinogen-like_C"/>
</dbReference>
<dbReference type="InterPro" id="IPR014716">
    <property type="entry name" value="Fibrinogen_a/b/g_C_1"/>
</dbReference>
<keyword evidence="1" id="KW-0732">Signal</keyword>
<feature type="signal peptide" evidence="1">
    <location>
        <begin position="1"/>
        <end position="19"/>
    </location>
</feature>
<evidence type="ECO:0000259" key="2">
    <source>
        <dbReference type="PROSITE" id="PS51406"/>
    </source>
</evidence>
<dbReference type="EMBL" id="CP031761">
    <property type="protein sequence ID" value="AXR02369.1"/>
    <property type="molecule type" value="Genomic_DNA"/>
</dbReference>
<feature type="domain" description="Fibrinogen C-terminal" evidence="2">
    <location>
        <begin position="266"/>
        <end position="326"/>
    </location>
</feature>
<protein>
    <recommendedName>
        <fullName evidence="2">Fibrinogen C-terminal domain-containing protein</fullName>
    </recommendedName>
</protein>
<dbReference type="RefSeq" id="WP_117332926.1">
    <property type="nucleotide sequence ID" value="NZ_CP031761.1"/>
</dbReference>
<dbReference type="SUPFAM" id="SSF56496">
    <property type="entry name" value="Fibrinogen C-terminal domain-like"/>
    <property type="match status" value="1"/>
</dbReference>
<dbReference type="PROSITE" id="PS51406">
    <property type="entry name" value="FIBRINOGEN_C_2"/>
    <property type="match status" value="1"/>
</dbReference>
<sequence length="464" mass="51505">MLKKTLLTSCILAGTSANAFNLAEYTVTDQHIVIAKTQKQVLVTGVASLNDAEPGNVMVSDNGNGSVSVRFAEWDYLDGGHQGETISTFTLEKGRYEMADGSIWEVGSIVLGTSEKEFRFTQQLPQVPYLFLSGQSDTNQSSYVARASNVNQLGFSAYVQYQEQPVAGRATTQQTVAYLAIYAPSKEGTLDSGQAYYVDQVVMDHTGTTFKQHELTLSEEQSKDTELTHIEEVINVLTIDGHLFAQDVTSYGSDTVNIRANKEAITLPSPYYTSCNELLQNEPQSPSGFYILDQDGNDIMPEFTTYCNMDEQGGGWTLVGLRRVVGYNYANSNTTLDGWFEATQNITSFDANYHLTDAQWVNYKSNMREMYMVMPAINNYAIADISVLNTANCIPLQDTLGENKNRTGEARFRLFWHESSGCSGSGRDYGMLNYANIYNFNGSMYKSSNVNGYAASQVTYIYVR</sequence>
<accession>A0AAD0RIP8</accession>
<dbReference type="AlphaFoldDB" id="A0AAD0RIP8"/>
<dbReference type="InterPro" id="IPR002181">
    <property type="entry name" value="Fibrinogen_a/b/g_C_dom"/>
</dbReference>
<dbReference type="Proteomes" id="UP000258102">
    <property type="component" value="Chromosome 1"/>
</dbReference>
<proteinExistence type="predicted"/>
<reference evidence="3 4" key="1">
    <citation type="submission" date="2018-08" db="EMBL/GenBank/DDBJ databases">
        <title>Whole Genome Sequences of Two Pseudoalteromonas piscicida Strains, DE1-A and DE2-A, which Exhibit Strong Antibacterial Activity against Vibrio vulnificus.</title>
        <authorList>
            <person name="Richards G.P."/>
            <person name="Needleman D.S."/>
            <person name="Watson M.A."/>
            <person name="Polson S.W."/>
        </authorList>
    </citation>
    <scope>NUCLEOTIDE SEQUENCE [LARGE SCALE GENOMIC DNA]</scope>
    <source>
        <strain evidence="3 4">DE2-A</strain>
    </source>
</reference>
<gene>
    <name evidence="3" type="ORF">D0511_10035</name>
</gene>
<dbReference type="NCBIfam" id="NF040941">
    <property type="entry name" value="GGGWT_bact"/>
    <property type="match status" value="1"/>
</dbReference>